<evidence type="ECO:0000313" key="1">
    <source>
        <dbReference type="EMBL" id="PNP48677.1"/>
    </source>
</evidence>
<name>A0A2K0TT07_9HYPO</name>
<evidence type="ECO:0000313" key="2">
    <source>
        <dbReference type="Proteomes" id="UP000236546"/>
    </source>
</evidence>
<gene>
    <name evidence="1" type="ORF">TGAMA5MH_00368</name>
</gene>
<dbReference type="InterPro" id="IPR023213">
    <property type="entry name" value="CAT-like_dom_sf"/>
</dbReference>
<dbReference type="OrthoDB" id="2548233at2759"/>
<proteinExistence type="predicted"/>
<dbReference type="Gene3D" id="3.30.559.30">
    <property type="entry name" value="Nonribosomal peptide synthetase, condensation domain"/>
    <property type="match status" value="1"/>
</dbReference>
<dbReference type="PANTHER" id="PTHR42034">
    <property type="entry name" value="CHROMOSOME 7, WHOLE GENOME SHOTGUN SEQUENCE-RELATED"/>
    <property type="match status" value="1"/>
</dbReference>
<comment type="caution">
    <text evidence="1">The sequence shown here is derived from an EMBL/GenBank/DDBJ whole genome shotgun (WGS) entry which is preliminary data.</text>
</comment>
<reference evidence="1 2" key="1">
    <citation type="submission" date="2017-02" db="EMBL/GenBank/DDBJ databases">
        <title>Genomes of Trichoderma spp. with biocontrol activity.</title>
        <authorList>
            <person name="Gardiner D."/>
            <person name="Kazan K."/>
            <person name="Vos C."/>
            <person name="Harvey P."/>
        </authorList>
    </citation>
    <scope>NUCLEOTIDE SEQUENCE [LARGE SCALE GENOMIC DNA]</scope>
    <source>
        <strain evidence="1 2">A5MH</strain>
    </source>
</reference>
<dbReference type="PANTHER" id="PTHR42034:SF1">
    <property type="entry name" value="CONDENSATION DOMAIN-CONTAINING PROTEIN"/>
    <property type="match status" value="1"/>
</dbReference>
<organism evidence="1 2">
    <name type="scientific">Trichoderma gamsii</name>
    <dbReference type="NCBI Taxonomy" id="398673"/>
    <lineage>
        <taxon>Eukaryota</taxon>
        <taxon>Fungi</taxon>
        <taxon>Dikarya</taxon>
        <taxon>Ascomycota</taxon>
        <taxon>Pezizomycotina</taxon>
        <taxon>Sordariomycetes</taxon>
        <taxon>Hypocreomycetidae</taxon>
        <taxon>Hypocreales</taxon>
        <taxon>Hypocreaceae</taxon>
        <taxon>Trichoderma</taxon>
    </lineage>
</organism>
<protein>
    <submittedName>
        <fullName evidence="1">Uncharacterized protein</fullName>
    </submittedName>
</protein>
<sequence length="518" mass="57754">MTTSDDKYTWQQVEQGVWQRSVDEIEQAYAVLSKLYEGSGRMFFAITGHVSLSFDLVDSLDNGSDTRVDTALRNAWLTLRHNHPTIASQVKHSAGTNDFAKLYRTIPIVADQQAWLDQTFVKVSTHQTGSEWANSDPPAPELPTLFVITPPTTPQEENHPGLIRRDLVLRSPHDVIDGIGTLLLLGNLVKISSKAYNQGSSFQLPTFDDGSELDNMSPPFCVAANISKNLTERQQQRLRHIAALKEQQLASDIPLLLIPWKQGEVVPGKHQRIALTLSQEKTSKLLHACSYVGVTVTHTFHAAIPIMMRDLQEKGPKQQKVRYVSYILRNERGNCTAPYNSAKHPAALYHSGSGTSLLVDMTIPAAGSYNTLDQQQAESQDFFRVLQEMKKFYNGVRDDLEHLQLVPYYWAAGTRQLPPAVEGPLAVPPPSAQPSVSISSLGIVDKIIPPKDGVISVSEPWVTGEELRNGLGFFLGTYRDQLCLSAAYNDAWHEKQEVEKYLEMCMGIVFKGLEPYIF</sequence>
<dbReference type="Gene3D" id="3.30.559.10">
    <property type="entry name" value="Chloramphenicol acetyltransferase-like domain"/>
    <property type="match status" value="1"/>
</dbReference>
<accession>A0A2K0TT07</accession>
<dbReference type="Proteomes" id="UP000236546">
    <property type="component" value="Unassembled WGS sequence"/>
</dbReference>
<dbReference type="EMBL" id="MTYH01000003">
    <property type="protein sequence ID" value="PNP48677.1"/>
    <property type="molecule type" value="Genomic_DNA"/>
</dbReference>
<dbReference type="AlphaFoldDB" id="A0A2K0TT07"/>